<gene>
    <name evidence="1" type="ORF">SDC9_162699</name>
</gene>
<accession>A0A645FLS8</accession>
<comment type="caution">
    <text evidence="1">The sequence shown here is derived from an EMBL/GenBank/DDBJ whole genome shotgun (WGS) entry which is preliminary data.</text>
</comment>
<organism evidence="1">
    <name type="scientific">bioreactor metagenome</name>
    <dbReference type="NCBI Taxonomy" id="1076179"/>
    <lineage>
        <taxon>unclassified sequences</taxon>
        <taxon>metagenomes</taxon>
        <taxon>ecological metagenomes</taxon>
    </lineage>
</organism>
<evidence type="ECO:0008006" key="2">
    <source>
        <dbReference type="Google" id="ProtNLM"/>
    </source>
</evidence>
<protein>
    <recommendedName>
        <fullName evidence="2">Cytidylate kinase</fullName>
    </recommendedName>
</protein>
<name>A0A645FLS8_9ZZZZ</name>
<reference evidence="1" key="1">
    <citation type="submission" date="2019-08" db="EMBL/GenBank/DDBJ databases">
        <authorList>
            <person name="Kucharzyk K."/>
            <person name="Murdoch R.W."/>
            <person name="Higgins S."/>
            <person name="Loffler F."/>
        </authorList>
    </citation>
    <scope>NUCLEOTIDE SEQUENCE</scope>
</reference>
<dbReference type="AlphaFoldDB" id="A0A645FLS8"/>
<sequence length="83" mass="9842">MFIHAPLEARKARVASYSLAWSDREVIKYIKDEDRRRSDYYNYYTGDDWRDAGHFDISLDSELFGEDGCVEMIKKALPLFVRE</sequence>
<evidence type="ECO:0000313" key="1">
    <source>
        <dbReference type="EMBL" id="MPN15368.1"/>
    </source>
</evidence>
<dbReference type="Gene3D" id="3.40.50.300">
    <property type="entry name" value="P-loop containing nucleotide triphosphate hydrolases"/>
    <property type="match status" value="1"/>
</dbReference>
<proteinExistence type="predicted"/>
<dbReference type="Pfam" id="PF13189">
    <property type="entry name" value="Cytidylate_kin2"/>
    <property type="match status" value="1"/>
</dbReference>
<dbReference type="InterPro" id="IPR027417">
    <property type="entry name" value="P-loop_NTPase"/>
</dbReference>
<dbReference type="EMBL" id="VSSQ01062119">
    <property type="protein sequence ID" value="MPN15368.1"/>
    <property type="molecule type" value="Genomic_DNA"/>
</dbReference>